<evidence type="ECO:0000313" key="2">
    <source>
        <dbReference type="EMBL" id="PRP72471.1"/>
    </source>
</evidence>
<comment type="caution">
    <text evidence="2">The sequence shown here is derived from an EMBL/GenBank/DDBJ whole genome shotgun (WGS) entry which is preliminary data.</text>
</comment>
<reference evidence="2 3" key="1">
    <citation type="submission" date="2017-01" db="EMBL/GenBank/DDBJ databases">
        <title>New insights into the genetic diversity of Chromobacterium isolated from tropical freshwater lake.</title>
        <authorList>
            <person name="Santos A.B."/>
            <person name="Nascimento A.M."/>
            <person name="Da Silva P.C."/>
        </authorList>
    </citation>
    <scope>NUCLEOTIDE SEQUENCE [LARGE SCALE GENOMIC DNA]</scope>
    <source>
        <strain evidence="2 3">56AF</strain>
    </source>
</reference>
<accession>A0A2S9X9Q8</accession>
<feature type="chain" id="PRO_5015658914" description="DUF4431 domain-containing protein" evidence="1">
    <location>
        <begin position="39"/>
        <end position="140"/>
    </location>
</feature>
<feature type="signal peptide" evidence="1">
    <location>
        <begin position="1"/>
        <end position="38"/>
    </location>
</feature>
<keyword evidence="1" id="KW-0732">Signal</keyword>
<evidence type="ECO:0008006" key="4">
    <source>
        <dbReference type="Google" id="ProtNLM"/>
    </source>
</evidence>
<dbReference type="Proteomes" id="UP000239469">
    <property type="component" value="Unassembled WGS sequence"/>
</dbReference>
<dbReference type="EMBL" id="MTBD01000001">
    <property type="protein sequence ID" value="PRP72471.1"/>
    <property type="molecule type" value="Genomic_DNA"/>
</dbReference>
<protein>
    <recommendedName>
        <fullName evidence="4">DUF4431 domain-containing protein</fullName>
    </recommendedName>
</protein>
<dbReference type="AlphaFoldDB" id="A0A2S9X9Q8"/>
<proteinExistence type="predicted"/>
<sequence length="140" mass="14959">MSESLNKKTDKRKIIGMSKYRSILLAGCLLAASLPGHGAGRLVLVNDERPTPITLSGTVIGPVAAGSKAEGTFSETYHLKLERPLHLDDAGPCGLRRVASLALSQEGMGSLKGREVTVRARVFCQESRAVAYRLADITVL</sequence>
<organism evidence="2 3">
    <name type="scientific">Chromobacterium amazonense</name>
    <dbReference type="NCBI Taxonomy" id="1382803"/>
    <lineage>
        <taxon>Bacteria</taxon>
        <taxon>Pseudomonadati</taxon>
        <taxon>Pseudomonadota</taxon>
        <taxon>Betaproteobacteria</taxon>
        <taxon>Neisseriales</taxon>
        <taxon>Chromobacteriaceae</taxon>
        <taxon>Chromobacterium</taxon>
    </lineage>
</organism>
<evidence type="ECO:0000256" key="1">
    <source>
        <dbReference type="SAM" id="SignalP"/>
    </source>
</evidence>
<gene>
    <name evidence="2" type="ORF">BUE93_00095</name>
</gene>
<name>A0A2S9X9Q8_9NEIS</name>
<evidence type="ECO:0000313" key="3">
    <source>
        <dbReference type="Proteomes" id="UP000239469"/>
    </source>
</evidence>